<dbReference type="AlphaFoldDB" id="A0A4P9VYU6"/>
<dbReference type="Gene3D" id="3.30.200.20">
    <property type="entry name" value="Phosphorylase Kinase, domain 1"/>
    <property type="match status" value="1"/>
</dbReference>
<evidence type="ECO:0000313" key="7">
    <source>
        <dbReference type="EMBL" id="RKO84971.1"/>
    </source>
</evidence>
<dbReference type="SUPFAM" id="SSF56112">
    <property type="entry name" value="Protein kinase-like (PK-like)"/>
    <property type="match status" value="1"/>
</dbReference>
<dbReference type="Pfam" id="PF01636">
    <property type="entry name" value="APH"/>
    <property type="match status" value="1"/>
</dbReference>
<protein>
    <submittedName>
        <fullName evidence="7">Kinase-like domain-containing protein</fullName>
    </submittedName>
</protein>
<dbReference type="PANTHER" id="PTHR34273">
    <property type="entry name" value="METHYLTHIORIBOSE KINASE"/>
    <property type="match status" value="1"/>
</dbReference>
<evidence type="ECO:0000259" key="6">
    <source>
        <dbReference type="Pfam" id="PF01636"/>
    </source>
</evidence>
<evidence type="ECO:0000256" key="5">
    <source>
        <dbReference type="ARBA" id="ARBA00022840"/>
    </source>
</evidence>
<proteinExistence type="inferred from homology"/>
<dbReference type="EMBL" id="KZ999540">
    <property type="protein sequence ID" value="RKO84971.1"/>
    <property type="molecule type" value="Genomic_DNA"/>
</dbReference>
<evidence type="ECO:0000313" key="8">
    <source>
        <dbReference type="Proteomes" id="UP000269721"/>
    </source>
</evidence>
<dbReference type="Proteomes" id="UP000269721">
    <property type="component" value="Unassembled WGS sequence"/>
</dbReference>
<keyword evidence="2" id="KW-0808">Transferase</keyword>
<dbReference type="InterPro" id="IPR002575">
    <property type="entry name" value="Aminoglycoside_PTrfase"/>
</dbReference>
<evidence type="ECO:0000256" key="4">
    <source>
        <dbReference type="ARBA" id="ARBA00022777"/>
    </source>
</evidence>
<name>A0A4P9VYU6_9FUNG</name>
<comment type="similarity">
    <text evidence="1">Belongs to the methylthioribose kinase family.</text>
</comment>
<reference evidence="8" key="1">
    <citation type="journal article" date="2018" name="Nat. Microbiol.">
        <title>Leveraging single-cell genomics to expand the fungal tree of life.</title>
        <authorList>
            <person name="Ahrendt S.R."/>
            <person name="Quandt C.A."/>
            <person name="Ciobanu D."/>
            <person name="Clum A."/>
            <person name="Salamov A."/>
            <person name="Andreopoulos B."/>
            <person name="Cheng J.F."/>
            <person name="Woyke T."/>
            <person name="Pelin A."/>
            <person name="Henrissat B."/>
            <person name="Reynolds N.K."/>
            <person name="Benny G.L."/>
            <person name="Smith M.E."/>
            <person name="James T.Y."/>
            <person name="Grigoriev I.V."/>
        </authorList>
    </citation>
    <scope>NUCLEOTIDE SEQUENCE [LARGE SCALE GENOMIC DNA]</scope>
</reference>
<sequence length="314" mass="34096">MQPHNFLTESSVRAYLSNPSTLASHPPTDKITAISPLSGGLCNNVWRITFSSSKPLILKQFPAFLRTIPSFSLPTQRAQVEFGALTRMQPASEGAVGWATPRPIAYDAEASVVVMEDAGAELVTFFDALKRGRDDPLKTDWVVAALAEFVACVSDVRGSIAPTALMTGVLTALGEEVGSAWFARSTAARAMEPGWIFGDLWPASVLIDSERRRVTVVDWECCRPGHSGVDVTQMAGNLFLMTLGAPFRNEVAERCLRGFVRAAMDSRAHDAGFDYAGAFVGHVADLVKYPHWELPDINAAVVQSVRLAKNLFLL</sequence>
<dbReference type="PANTHER" id="PTHR34273:SF2">
    <property type="entry name" value="METHYLTHIORIBOSE KINASE"/>
    <property type="match status" value="1"/>
</dbReference>
<dbReference type="Gene3D" id="3.90.1200.10">
    <property type="match status" value="1"/>
</dbReference>
<dbReference type="InterPro" id="IPR011009">
    <property type="entry name" value="Kinase-like_dom_sf"/>
</dbReference>
<dbReference type="OrthoDB" id="25129at2759"/>
<keyword evidence="3" id="KW-0547">Nucleotide-binding</keyword>
<evidence type="ECO:0000256" key="3">
    <source>
        <dbReference type="ARBA" id="ARBA00022741"/>
    </source>
</evidence>
<feature type="domain" description="Aminoglycoside phosphotransferase" evidence="6">
    <location>
        <begin position="34"/>
        <end position="255"/>
    </location>
</feature>
<keyword evidence="8" id="KW-1185">Reference proteome</keyword>
<evidence type="ECO:0000256" key="1">
    <source>
        <dbReference type="ARBA" id="ARBA00010165"/>
    </source>
</evidence>
<dbReference type="GO" id="GO:0016301">
    <property type="term" value="F:kinase activity"/>
    <property type="evidence" value="ECO:0007669"/>
    <property type="project" value="UniProtKB-KW"/>
</dbReference>
<gene>
    <name evidence="7" type="ORF">BDK51DRAFT_32649</name>
</gene>
<evidence type="ECO:0000256" key="2">
    <source>
        <dbReference type="ARBA" id="ARBA00022679"/>
    </source>
</evidence>
<keyword evidence="5" id="KW-0067">ATP-binding</keyword>
<accession>A0A4P9VYU6</accession>
<dbReference type="GO" id="GO:0005524">
    <property type="term" value="F:ATP binding"/>
    <property type="evidence" value="ECO:0007669"/>
    <property type="project" value="UniProtKB-KW"/>
</dbReference>
<keyword evidence="4 7" id="KW-0418">Kinase</keyword>
<organism evidence="7 8">
    <name type="scientific">Blyttiomyces helicus</name>
    <dbReference type="NCBI Taxonomy" id="388810"/>
    <lineage>
        <taxon>Eukaryota</taxon>
        <taxon>Fungi</taxon>
        <taxon>Fungi incertae sedis</taxon>
        <taxon>Chytridiomycota</taxon>
        <taxon>Chytridiomycota incertae sedis</taxon>
        <taxon>Chytridiomycetes</taxon>
        <taxon>Chytridiomycetes incertae sedis</taxon>
        <taxon>Blyttiomyces</taxon>
    </lineage>
</organism>